<dbReference type="InterPro" id="IPR036514">
    <property type="entry name" value="SGNH_hydro_sf"/>
</dbReference>
<protein>
    <recommendedName>
        <fullName evidence="3">SGNH/GDSL hydrolase family protein</fullName>
    </recommendedName>
</protein>
<dbReference type="AlphaFoldDB" id="A0A2K9P1V4"/>
<evidence type="ECO:0000313" key="2">
    <source>
        <dbReference type="Proteomes" id="UP000235589"/>
    </source>
</evidence>
<reference evidence="1 2" key="1">
    <citation type="submission" date="2017-04" db="EMBL/GenBank/DDBJ databases">
        <title>Monoglobus pectinilyticus 14 draft genome.</title>
        <authorList>
            <person name="Kim C."/>
            <person name="Rosendale D.I."/>
            <person name="Kelly W.J."/>
            <person name="Tannock G.W."/>
            <person name="Patchett M.L."/>
            <person name="Jordens J.Z."/>
        </authorList>
    </citation>
    <scope>NUCLEOTIDE SEQUENCE [LARGE SCALE GENOMIC DNA]</scope>
    <source>
        <strain evidence="1 2">14</strain>
    </source>
</reference>
<evidence type="ECO:0008006" key="3">
    <source>
        <dbReference type="Google" id="ProtNLM"/>
    </source>
</evidence>
<dbReference type="Gene3D" id="3.40.50.1110">
    <property type="entry name" value="SGNH hydrolase"/>
    <property type="match status" value="1"/>
</dbReference>
<accession>A0A2K9P1V4</accession>
<gene>
    <name evidence="1" type="ORF">B9O19_00626</name>
</gene>
<dbReference type="SUPFAM" id="SSF52266">
    <property type="entry name" value="SGNH hydrolase"/>
    <property type="match status" value="1"/>
</dbReference>
<evidence type="ECO:0000313" key="1">
    <source>
        <dbReference type="EMBL" id="AUO18809.1"/>
    </source>
</evidence>
<dbReference type="EMBL" id="CP020991">
    <property type="protein sequence ID" value="AUO18809.1"/>
    <property type="molecule type" value="Genomic_DNA"/>
</dbReference>
<dbReference type="OrthoDB" id="9796702at2"/>
<sequence>MKWFRRILFALILIILLCLAAYVVSPKSNAGEMGIHLTDADDIYAECKNTLDIFAVGNSNLFAAMTPMQLWEDYGYTSYAAGESNQMIYRSYFLLKSLIDKHKPKLCILETDVVFQYRSTASDLQSIISEYISEDFPLFEYHNRWKKLTERDFTTVPSHNRPNVLKGYEYVTYSNPYTGGEYMNETENIESFHKIQKFFLDKITELCKENDIELLLIDVPSSKSWSYEKHNAIQDYADENGLKFIDFNINRDSFGIDWNTDTRDGGWHMNHSGAVKVTEYLGKFLDENYHLPDHRGENGFEQWANDLAEYKKTIGE</sequence>
<dbReference type="Proteomes" id="UP000235589">
    <property type="component" value="Chromosome"/>
</dbReference>
<keyword evidence="2" id="KW-1185">Reference proteome</keyword>
<dbReference type="KEGG" id="mpec:B9O19_00626"/>
<dbReference type="GeneID" id="98062054"/>
<name>A0A2K9P1V4_9FIRM</name>
<dbReference type="RefSeq" id="WP_102365061.1">
    <property type="nucleotide sequence ID" value="NZ_CP020991.1"/>
</dbReference>
<organism evidence="1 2">
    <name type="scientific">Monoglobus pectinilyticus</name>
    <dbReference type="NCBI Taxonomy" id="1981510"/>
    <lineage>
        <taxon>Bacteria</taxon>
        <taxon>Bacillati</taxon>
        <taxon>Bacillota</taxon>
        <taxon>Clostridia</taxon>
        <taxon>Monoglobales</taxon>
        <taxon>Monoglobaceae</taxon>
        <taxon>Monoglobus</taxon>
    </lineage>
</organism>
<proteinExistence type="predicted"/>